<keyword evidence="2" id="KW-0812">Transmembrane</keyword>
<dbReference type="InterPro" id="IPR051103">
    <property type="entry name" value="Plant_metabolite_P450s"/>
</dbReference>
<gene>
    <name evidence="9" type="ORF">CKAN_01676700</name>
</gene>
<accession>A0A443PAQ4</accession>
<dbReference type="GO" id="GO:0016020">
    <property type="term" value="C:membrane"/>
    <property type="evidence" value="ECO:0007669"/>
    <property type="project" value="UniProtKB-SubCell"/>
</dbReference>
<dbReference type="InterPro" id="IPR002403">
    <property type="entry name" value="Cyt_P450_E_grp-IV"/>
</dbReference>
<dbReference type="GO" id="GO:0020037">
    <property type="term" value="F:heme binding"/>
    <property type="evidence" value="ECO:0007669"/>
    <property type="project" value="InterPro"/>
</dbReference>
<comment type="subcellular location">
    <subcellularLocation>
        <location evidence="1">Membrane</location>
        <topology evidence="1">Single-pass membrane protein</topology>
    </subcellularLocation>
</comment>
<evidence type="ECO:0000313" key="9">
    <source>
        <dbReference type="EMBL" id="RWR87810.1"/>
    </source>
</evidence>
<comment type="caution">
    <text evidence="9">The sequence shown here is derived from an EMBL/GenBank/DDBJ whole genome shotgun (WGS) entry which is preliminary data.</text>
</comment>
<evidence type="ECO:0000256" key="6">
    <source>
        <dbReference type="ARBA" id="ARBA00023136"/>
    </source>
</evidence>
<dbReference type="GO" id="GO:0016709">
    <property type="term" value="F:oxidoreductase activity, acting on paired donors, with incorporation or reduction of molecular oxygen, NAD(P)H as one donor, and incorporation of one atom of oxygen"/>
    <property type="evidence" value="ECO:0007669"/>
    <property type="project" value="TreeGrafter"/>
</dbReference>
<keyword evidence="7 8" id="KW-0349">Heme</keyword>
<name>A0A443PAQ4_9MAGN</name>
<reference evidence="9 10" key="1">
    <citation type="journal article" date="2019" name="Nat. Plants">
        <title>Stout camphor tree genome fills gaps in understanding of flowering plant genome evolution.</title>
        <authorList>
            <person name="Chaw S.M."/>
            <person name="Liu Y.C."/>
            <person name="Wu Y.W."/>
            <person name="Wang H.Y."/>
            <person name="Lin C.I."/>
            <person name="Wu C.S."/>
            <person name="Ke H.M."/>
            <person name="Chang L.Y."/>
            <person name="Hsu C.Y."/>
            <person name="Yang H.T."/>
            <person name="Sudianto E."/>
            <person name="Hsu M.H."/>
            <person name="Wu K.P."/>
            <person name="Wang L.N."/>
            <person name="Leebens-Mack J.H."/>
            <person name="Tsai I.J."/>
        </authorList>
    </citation>
    <scope>NUCLEOTIDE SEQUENCE [LARGE SCALE GENOMIC DNA]</scope>
    <source>
        <strain evidence="10">cv. Chaw 1501</strain>
        <tissue evidence="9">Young leaves</tissue>
    </source>
</reference>
<keyword evidence="8" id="KW-0503">Monooxygenase</keyword>
<evidence type="ECO:0000313" key="10">
    <source>
        <dbReference type="Proteomes" id="UP000283530"/>
    </source>
</evidence>
<comment type="similarity">
    <text evidence="8">Belongs to the cytochrome P450 family.</text>
</comment>
<dbReference type="InterPro" id="IPR017972">
    <property type="entry name" value="Cyt_P450_CS"/>
</dbReference>
<dbReference type="Gene3D" id="1.10.630.10">
    <property type="entry name" value="Cytochrome P450"/>
    <property type="match status" value="1"/>
</dbReference>
<sequence>MGWDDKVWDEPMAFKPERFLDGGEKVDLTGSREIKMMPFGAGRRICPALNLAMLHLQYFVANLVREFEWNPVKGEEVDLSEKLEFTTVMKKPLKAKITQRKK</sequence>
<keyword evidence="6" id="KW-0472">Membrane</keyword>
<evidence type="ECO:0000256" key="4">
    <source>
        <dbReference type="ARBA" id="ARBA00022989"/>
    </source>
</evidence>
<dbReference type="PANTHER" id="PTHR24298">
    <property type="entry name" value="FLAVONOID 3'-MONOOXYGENASE-RELATED"/>
    <property type="match status" value="1"/>
</dbReference>
<dbReference type="InterPro" id="IPR036396">
    <property type="entry name" value="Cyt_P450_sf"/>
</dbReference>
<dbReference type="EMBL" id="QPKB01000006">
    <property type="protein sequence ID" value="RWR87810.1"/>
    <property type="molecule type" value="Genomic_DNA"/>
</dbReference>
<organism evidence="9 10">
    <name type="scientific">Cinnamomum micranthum f. kanehirae</name>
    <dbReference type="NCBI Taxonomy" id="337451"/>
    <lineage>
        <taxon>Eukaryota</taxon>
        <taxon>Viridiplantae</taxon>
        <taxon>Streptophyta</taxon>
        <taxon>Embryophyta</taxon>
        <taxon>Tracheophyta</taxon>
        <taxon>Spermatophyta</taxon>
        <taxon>Magnoliopsida</taxon>
        <taxon>Magnoliidae</taxon>
        <taxon>Laurales</taxon>
        <taxon>Lauraceae</taxon>
        <taxon>Cinnamomum</taxon>
    </lineage>
</organism>
<dbReference type="PROSITE" id="PS00086">
    <property type="entry name" value="CYTOCHROME_P450"/>
    <property type="match status" value="1"/>
</dbReference>
<dbReference type="OrthoDB" id="1055148at2759"/>
<keyword evidence="4" id="KW-1133">Transmembrane helix</keyword>
<evidence type="ECO:0000256" key="2">
    <source>
        <dbReference type="ARBA" id="ARBA00022692"/>
    </source>
</evidence>
<dbReference type="PANTHER" id="PTHR24298:SF800">
    <property type="entry name" value="CYTOCHROME P450 89A2-RELATED"/>
    <property type="match status" value="1"/>
</dbReference>
<dbReference type="PRINTS" id="PR00465">
    <property type="entry name" value="EP450IV"/>
</dbReference>
<dbReference type="Proteomes" id="UP000283530">
    <property type="component" value="Unassembled WGS sequence"/>
</dbReference>
<feature type="binding site" description="axial binding residue" evidence="7">
    <location>
        <position position="46"/>
    </location>
    <ligand>
        <name>heme</name>
        <dbReference type="ChEBI" id="CHEBI:30413"/>
    </ligand>
    <ligandPart>
        <name>Fe</name>
        <dbReference type="ChEBI" id="CHEBI:18248"/>
    </ligandPart>
</feature>
<dbReference type="AlphaFoldDB" id="A0A443PAQ4"/>
<keyword evidence="8" id="KW-0560">Oxidoreductase</keyword>
<keyword evidence="3 7" id="KW-0479">Metal-binding</keyword>
<dbReference type="STRING" id="337451.A0A443PAQ4"/>
<evidence type="ECO:0000256" key="1">
    <source>
        <dbReference type="ARBA" id="ARBA00004167"/>
    </source>
</evidence>
<comment type="cofactor">
    <cofactor evidence="7">
        <name>heme</name>
        <dbReference type="ChEBI" id="CHEBI:30413"/>
    </cofactor>
</comment>
<keyword evidence="5 7" id="KW-0408">Iron</keyword>
<evidence type="ECO:0000256" key="8">
    <source>
        <dbReference type="RuleBase" id="RU000461"/>
    </source>
</evidence>
<proteinExistence type="inferred from homology"/>
<dbReference type="GO" id="GO:0005506">
    <property type="term" value="F:iron ion binding"/>
    <property type="evidence" value="ECO:0007669"/>
    <property type="project" value="InterPro"/>
</dbReference>
<dbReference type="Pfam" id="PF00067">
    <property type="entry name" value="p450"/>
    <property type="match status" value="1"/>
</dbReference>
<evidence type="ECO:0000256" key="3">
    <source>
        <dbReference type="ARBA" id="ARBA00022723"/>
    </source>
</evidence>
<evidence type="ECO:0000256" key="7">
    <source>
        <dbReference type="PIRSR" id="PIRSR602403-1"/>
    </source>
</evidence>
<protein>
    <submittedName>
        <fullName evidence="9">Cytochrome P450 89A2-like protein isoform X1</fullName>
    </submittedName>
</protein>
<evidence type="ECO:0000256" key="5">
    <source>
        <dbReference type="ARBA" id="ARBA00023004"/>
    </source>
</evidence>
<dbReference type="SUPFAM" id="SSF48264">
    <property type="entry name" value="Cytochrome P450"/>
    <property type="match status" value="1"/>
</dbReference>
<dbReference type="InterPro" id="IPR001128">
    <property type="entry name" value="Cyt_P450"/>
</dbReference>
<keyword evidence="10" id="KW-1185">Reference proteome</keyword>